<feature type="non-terminal residue" evidence="11">
    <location>
        <position position="1"/>
    </location>
</feature>
<feature type="transmembrane region" description="Helical" evidence="10">
    <location>
        <begin position="62"/>
        <end position="84"/>
    </location>
</feature>
<keyword evidence="5 10" id="KW-0812">Transmembrane</keyword>
<dbReference type="EMBL" id="BARV01033130">
    <property type="protein sequence ID" value="GAI41889.1"/>
    <property type="molecule type" value="Genomic_DNA"/>
</dbReference>
<organism evidence="11">
    <name type="scientific">marine sediment metagenome</name>
    <dbReference type="NCBI Taxonomy" id="412755"/>
    <lineage>
        <taxon>unclassified sequences</taxon>
        <taxon>metagenomes</taxon>
        <taxon>ecological metagenomes</taxon>
    </lineage>
</organism>
<accession>X1QF30</accession>
<keyword evidence="8 10" id="KW-0472">Membrane</keyword>
<sequence>DVIDYVITGITSGCIIALGAIGLTLTFGILRFANLSHGDLVGVCAYIGLACERFFYSIFNNIYAAALGAAIGAIIGGSLIGLGFEKIVWRPMRGRGGSLVAMLIVSVGIALASRHVLMAIAGPGLYFYEIPPKIFHLGDVRITSVQILVVAAAVAAMLFLYYILQRTKLGKAMRAISDEPALAKVSGIDVNRVINWMWIIGMGLAGLAGFLYGLQSALRPGMGFYLLLPMFAAVILGGIGNPYGAILG</sequence>
<protein>
    <recommendedName>
        <fullName evidence="12">Branched-chain amino acid ABC transporter permease</fullName>
    </recommendedName>
</protein>
<dbReference type="GO" id="GO:0015192">
    <property type="term" value="F:L-phenylalanine transmembrane transporter activity"/>
    <property type="evidence" value="ECO:0007669"/>
    <property type="project" value="TreeGrafter"/>
</dbReference>
<keyword evidence="7 10" id="KW-1133">Transmembrane helix</keyword>
<name>X1QF30_9ZZZZ</name>
<keyword evidence="3" id="KW-1003">Cell membrane</keyword>
<dbReference type="GO" id="GO:0042941">
    <property type="term" value="P:D-alanine transmembrane transport"/>
    <property type="evidence" value="ECO:0007669"/>
    <property type="project" value="TreeGrafter"/>
</dbReference>
<feature type="transmembrane region" description="Helical" evidence="10">
    <location>
        <begin position="193"/>
        <end position="212"/>
    </location>
</feature>
<reference evidence="11" key="1">
    <citation type="journal article" date="2014" name="Front. Microbiol.">
        <title>High frequency of phylogenetically diverse reductive dehalogenase-homologous genes in deep subseafloor sedimentary metagenomes.</title>
        <authorList>
            <person name="Kawai M."/>
            <person name="Futagami T."/>
            <person name="Toyoda A."/>
            <person name="Takaki Y."/>
            <person name="Nishi S."/>
            <person name="Hori S."/>
            <person name="Arai W."/>
            <person name="Tsubouchi T."/>
            <person name="Morono Y."/>
            <person name="Uchiyama I."/>
            <person name="Ito T."/>
            <person name="Fujiyama A."/>
            <person name="Inagaki F."/>
            <person name="Takami H."/>
        </authorList>
    </citation>
    <scope>NUCLEOTIDE SEQUENCE</scope>
    <source>
        <strain evidence="11">Expedition CK06-06</strain>
    </source>
</reference>
<evidence type="ECO:0000256" key="7">
    <source>
        <dbReference type="ARBA" id="ARBA00022989"/>
    </source>
</evidence>
<keyword evidence="2" id="KW-0813">Transport</keyword>
<evidence type="ECO:0000256" key="1">
    <source>
        <dbReference type="ARBA" id="ARBA00004651"/>
    </source>
</evidence>
<dbReference type="GO" id="GO:0005304">
    <property type="term" value="F:L-valine transmembrane transporter activity"/>
    <property type="evidence" value="ECO:0007669"/>
    <property type="project" value="TreeGrafter"/>
</dbReference>
<comment type="subcellular location">
    <subcellularLocation>
        <location evidence="1">Cell membrane</location>
        <topology evidence="1">Multi-pass membrane protein</topology>
    </subcellularLocation>
</comment>
<dbReference type="GO" id="GO:0015808">
    <property type="term" value="P:L-alanine transport"/>
    <property type="evidence" value="ECO:0007669"/>
    <property type="project" value="TreeGrafter"/>
</dbReference>
<dbReference type="PANTHER" id="PTHR11795">
    <property type="entry name" value="BRANCHED-CHAIN AMINO ACID TRANSPORT SYSTEM PERMEASE PROTEIN LIVH"/>
    <property type="match status" value="1"/>
</dbReference>
<dbReference type="GO" id="GO:1903806">
    <property type="term" value="P:L-isoleucine import across plasma membrane"/>
    <property type="evidence" value="ECO:0007669"/>
    <property type="project" value="TreeGrafter"/>
</dbReference>
<evidence type="ECO:0000256" key="3">
    <source>
        <dbReference type="ARBA" id="ARBA00022475"/>
    </source>
</evidence>
<evidence type="ECO:0000256" key="9">
    <source>
        <dbReference type="ARBA" id="ARBA00037998"/>
    </source>
</evidence>
<comment type="similarity">
    <text evidence="9">Belongs to the binding-protein-dependent transport system permease family. LivHM subfamily.</text>
</comment>
<feature type="transmembrane region" description="Helical" evidence="10">
    <location>
        <begin position="96"/>
        <end position="122"/>
    </location>
</feature>
<feature type="transmembrane region" description="Helical" evidence="10">
    <location>
        <begin position="6"/>
        <end position="30"/>
    </location>
</feature>
<evidence type="ECO:0008006" key="12">
    <source>
        <dbReference type="Google" id="ProtNLM"/>
    </source>
</evidence>
<dbReference type="GO" id="GO:0015190">
    <property type="term" value="F:L-leucine transmembrane transporter activity"/>
    <property type="evidence" value="ECO:0007669"/>
    <property type="project" value="TreeGrafter"/>
</dbReference>
<dbReference type="CDD" id="cd06582">
    <property type="entry name" value="TM_PBP1_LivH_like"/>
    <property type="match status" value="1"/>
</dbReference>
<feature type="transmembrane region" description="Helical" evidence="10">
    <location>
        <begin position="142"/>
        <end position="164"/>
    </location>
</feature>
<proteinExistence type="inferred from homology"/>
<dbReference type="PANTHER" id="PTHR11795:SF371">
    <property type="entry name" value="HIGH-AFFINITY BRANCHED-CHAIN AMINO ACID TRANSPORT SYSTEM PERMEASE PROTEIN LIVH"/>
    <property type="match status" value="1"/>
</dbReference>
<comment type="caution">
    <text evidence="11">The sequence shown here is derived from an EMBL/GenBank/DDBJ whole genome shotgun (WGS) entry which is preliminary data.</text>
</comment>
<evidence type="ECO:0000256" key="5">
    <source>
        <dbReference type="ARBA" id="ARBA00022692"/>
    </source>
</evidence>
<evidence type="ECO:0000256" key="4">
    <source>
        <dbReference type="ARBA" id="ARBA00022519"/>
    </source>
</evidence>
<evidence type="ECO:0000256" key="2">
    <source>
        <dbReference type="ARBA" id="ARBA00022448"/>
    </source>
</evidence>
<dbReference type="Pfam" id="PF02653">
    <property type="entry name" value="BPD_transp_2"/>
    <property type="match status" value="1"/>
</dbReference>
<dbReference type="InterPro" id="IPR052157">
    <property type="entry name" value="BCAA_transport_permease"/>
</dbReference>
<dbReference type="AlphaFoldDB" id="X1QF30"/>
<keyword evidence="6" id="KW-0029">Amino-acid transport</keyword>
<evidence type="ECO:0000313" key="11">
    <source>
        <dbReference type="EMBL" id="GAI41889.1"/>
    </source>
</evidence>
<evidence type="ECO:0000256" key="10">
    <source>
        <dbReference type="SAM" id="Phobius"/>
    </source>
</evidence>
<dbReference type="GO" id="GO:0005886">
    <property type="term" value="C:plasma membrane"/>
    <property type="evidence" value="ECO:0007669"/>
    <property type="project" value="UniProtKB-SubCell"/>
</dbReference>
<evidence type="ECO:0000256" key="6">
    <source>
        <dbReference type="ARBA" id="ARBA00022970"/>
    </source>
</evidence>
<dbReference type="GO" id="GO:0015188">
    <property type="term" value="F:L-isoleucine transmembrane transporter activity"/>
    <property type="evidence" value="ECO:0007669"/>
    <property type="project" value="TreeGrafter"/>
</dbReference>
<keyword evidence="4" id="KW-0997">Cell inner membrane</keyword>
<gene>
    <name evidence="11" type="ORF">S06H3_52136</name>
</gene>
<dbReference type="InterPro" id="IPR001851">
    <property type="entry name" value="ABC_transp_permease"/>
</dbReference>
<feature type="non-terminal residue" evidence="11">
    <location>
        <position position="248"/>
    </location>
</feature>
<evidence type="ECO:0000256" key="8">
    <source>
        <dbReference type="ARBA" id="ARBA00023136"/>
    </source>
</evidence>
<feature type="transmembrane region" description="Helical" evidence="10">
    <location>
        <begin position="224"/>
        <end position="246"/>
    </location>
</feature>